<dbReference type="Gene3D" id="3.40.1000.10">
    <property type="entry name" value="Mog1/PsbP, alpha/beta/alpha sandwich"/>
    <property type="match status" value="1"/>
</dbReference>
<dbReference type="InterPro" id="IPR014894">
    <property type="entry name" value="DcrB/EagT6"/>
</dbReference>
<evidence type="ECO:0000313" key="1">
    <source>
        <dbReference type="EMBL" id="AUX92273.1"/>
    </source>
</evidence>
<organism evidence="1 2">
    <name type="scientific">Mixta gaviniae</name>
    <dbReference type="NCBI Taxonomy" id="665914"/>
    <lineage>
        <taxon>Bacteria</taxon>
        <taxon>Pseudomonadati</taxon>
        <taxon>Pseudomonadota</taxon>
        <taxon>Gammaproteobacteria</taxon>
        <taxon>Enterobacterales</taxon>
        <taxon>Erwiniaceae</taxon>
        <taxon>Mixta</taxon>
    </lineage>
</organism>
<accession>A0A2L0ICH7</accession>
<proteinExistence type="predicted"/>
<dbReference type="Proteomes" id="UP000238365">
    <property type="component" value="Chromosome"/>
</dbReference>
<name>A0A2L0ICH7_9GAMM</name>
<dbReference type="Pfam" id="PF08786">
    <property type="entry name" value="DcrB"/>
    <property type="match status" value="1"/>
</dbReference>
<dbReference type="InterPro" id="IPR016123">
    <property type="entry name" value="Mog1/PsbP_a/b/a-sand"/>
</dbReference>
<keyword evidence="2" id="KW-1185">Reference proteome</keyword>
<dbReference type="SUPFAM" id="SSF55724">
    <property type="entry name" value="Mog1p/PsbP-like"/>
    <property type="match status" value="1"/>
</dbReference>
<sequence>MAICTLQEATLELPDVYKDRTMNLFVLSENSASDFSFVISRGTAKFDDKVQGVAARLLKELEMTVQRFTLISSLMTLVDGIPAAEMLYHFESNNTLIWQKQTVVLLDDKPAGKKMVSYIGSCPDSFTDYYQKQYTDILKSIRFHRESNDNFISEAVPADAPGIFFVIDTDLRQLNVFDSVHALYQHVNLQRALNGQYLFYSAEGNPLHIAAVGNSEPARYGLWTSSPEKSQHLSSVLTVCRSVKGPEALNSIDKINEFISDK</sequence>
<gene>
    <name evidence="1" type="ORF">C2E15_03640</name>
</gene>
<dbReference type="RefSeq" id="WP_104956172.1">
    <property type="nucleotide sequence ID" value="NZ_CP026377.1"/>
</dbReference>
<dbReference type="EMBL" id="CP026377">
    <property type="protein sequence ID" value="AUX92273.1"/>
    <property type="molecule type" value="Genomic_DNA"/>
</dbReference>
<dbReference type="KEGG" id="pgz:C2E15_03640"/>
<evidence type="ECO:0000313" key="2">
    <source>
        <dbReference type="Proteomes" id="UP000238365"/>
    </source>
</evidence>
<protein>
    <submittedName>
        <fullName evidence="1">DUF1795 domain-containing protein</fullName>
    </submittedName>
</protein>
<reference evidence="1 2" key="1">
    <citation type="submission" date="2018-01" db="EMBL/GenBank/DDBJ databases">
        <title>Complete and assembled Genome of Pantoea gaviniae DSM22758T.</title>
        <authorList>
            <person name="Stevens M.J.A."/>
            <person name="Zurfluh K."/>
            <person name="Stephan R."/>
        </authorList>
    </citation>
    <scope>NUCLEOTIDE SEQUENCE [LARGE SCALE GENOMIC DNA]</scope>
    <source>
        <strain evidence="1 2">DSM 22758</strain>
    </source>
</reference>
<dbReference type="AlphaFoldDB" id="A0A2L0ICH7"/>